<sequence length="33" mass="3529">MLYKKAIAVQSIGSQLSNVIPAIYQGMLDSSDS</sequence>
<reference evidence="1" key="1">
    <citation type="submission" date="2021-11" db="EMBL/GenBank/DDBJ databases">
        <authorList>
            <person name="Rodrigo-Torres L."/>
            <person name="Arahal R. D."/>
            <person name="Lucena T."/>
        </authorList>
    </citation>
    <scope>NUCLEOTIDE SEQUENCE</scope>
    <source>
        <strain evidence="1">CECT 7928</strain>
    </source>
</reference>
<gene>
    <name evidence="1" type="ORF">VMF7928_00422</name>
</gene>
<proteinExistence type="predicted"/>
<comment type="caution">
    <text evidence="1">The sequence shown here is derived from an EMBL/GenBank/DDBJ whole genome shotgun (WGS) entry which is preliminary data.</text>
</comment>
<evidence type="ECO:0000313" key="1">
    <source>
        <dbReference type="EMBL" id="CAH0536437.1"/>
    </source>
</evidence>
<accession>A0ABN8E283</accession>
<protein>
    <submittedName>
        <fullName evidence="1">Uncharacterized protein</fullName>
    </submittedName>
</protein>
<evidence type="ECO:0000313" key="2">
    <source>
        <dbReference type="Proteomes" id="UP000838748"/>
    </source>
</evidence>
<organism evidence="1 2">
    <name type="scientific">Vibrio marisflavi CECT 7928</name>
    <dbReference type="NCBI Taxonomy" id="634439"/>
    <lineage>
        <taxon>Bacteria</taxon>
        <taxon>Pseudomonadati</taxon>
        <taxon>Pseudomonadota</taxon>
        <taxon>Gammaproteobacteria</taxon>
        <taxon>Vibrionales</taxon>
        <taxon>Vibrionaceae</taxon>
        <taxon>Vibrio</taxon>
    </lineage>
</organism>
<keyword evidence="2" id="KW-1185">Reference proteome</keyword>
<dbReference type="Proteomes" id="UP000838748">
    <property type="component" value="Unassembled WGS sequence"/>
</dbReference>
<name>A0ABN8E283_9VIBR</name>
<dbReference type="EMBL" id="CAKLDM010000001">
    <property type="protein sequence ID" value="CAH0536437.1"/>
    <property type="molecule type" value="Genomic_DNA"/>
</dbReference>